<dbReference type="RefSeq" id="WP_282698626.1">
    <property type="nucleotide sequence ID" value="NZ_JABXJJ020000011.1"/>
</dbReference>
<organism evidence="4">
    <name type="scientific">Streptantibioticus silvisoli</name>
    <dbReference type="NCBI Taxonomy" id="2705255"/>
    <lineage>
        <taxon>Bacteria</taxon>
        <taxon>Bacillati</taxon>
        <taxon>Actinomycetota</taxon>
        <taxon>Actinomycetes</taxon>
        <taxon>Kitasatosporales</taxon>
        <taxon>Streptomycetaceae</taxon>
        <taxon>Streptantibioticus</taxon>
    </lineage>
</organism>
<feature type="region of interest" description="Disordered" evidence="2">
    <location>
        <begin position="155"/>
        <end position="174"/>
    </location>
</feature>
<feature type="region of interest" description="Disordered" evidence="2">
    <location>
        <begin position="196"/>
        <end position="241"/>
    </location>
</feature>
<feature type="transmembrane region" description="Helical" evidence="3">
    <location>
        <begin position="42"/>
        <end position="62"/>
    </location>
</feature>
<proteinExistence type="predicted"/>
<protein>
    <recommendedName>
        <fullName evidence="5">Secreted protein</fullName>
    </recommendedName>
</protein>
<gene>
    <name evidence="4" type="ORF">POF50_010185</name>
</gene>
<feature type="compositionally biased region" description="Low complexity" evidence="2">
    <location>
        <begin position="280"/>
        <end position="290"/>
    </location>
</feature>
<feature type="transmembrane region" description="Helical" evidence="3">
    <location>
        <begin position="16"/>
        <end position="36"/>
    </location>
</feature>
<accession>A0AA90K8Q2</accession>
<keyword evidence="3" id="KW-1133">Transmembrane helix</keyword>
<evidence type="ECO:0000256" key="3">
    <source>
        <dbReference type="SAM" id="Phobius"/>
    </source>
</evidence>
<evidence type="ECO:0000256" key="1">
    <source>
        <dbReference type="SAM" id="Coils"/>
    </source>
</evidence>
<reference evidence="4" key="1">
    <citation type="submission" date="2023-05" db="EMBL/GenBank/DDBJ databases">
        <title>Streptantibioticus silvisoli sp. nov., acidotolerant actinomycetes 1 from pine litter.</title>
        <authorList>
            <person name="Swiecimska M."/>
            <person name="Golinska P."/>
            <person name="Sangal V."/>
            <person name="Wachnowicz B."/>
            <person name="Goodfellow M."/>
        </authorList>
    </citation>
    <scope>NUCLEOTIDE SEQUENCE</scope>
    <source>
        <strain evidence="4">SL13</strain>
    </source>
</reference>
<feature type="region of interest" description="Disordered" evidence="2">
    <location>
        <begin position="279"/>
        <end position="315"/>
    </location>
</feature>
<dbReference type="EMBL" id="JABXJJ020000011">
    <property type="protein sequence ID" value="MDI5969702.1"/>
    <property type="molecule type" value="Genomic_DNA"/>
</dbReference>
<sequence>MARGRHRVSPALHRRLAPFAVAGFSVAVAAGVWFAPAGPHDAVRRGMVAAAAAGALFAAVLMRRWDRSAGKRVADLTAARSRDEWRAEEHLAELESDVEEARAIRQRMEAELRAKRAELAKLRGEHAEVLRRYAHAETERARVLESRRRLAIEAATPPRAIAPPTAAPSAAPTQEAYRRAAAALLALPRNAARQQALRTVETARRREAAAARADGEERPGRHAQPPAGRPHPEPSDRGDRPVREHQLVPAVASAVLPYTQPPRPASRTMGGFDFFGTHKAAPAAPADPAPAGHPRVEHAPAPRPEVIDLTAHDETEQLDVRELRAQG</sequence>
<evidence type="ECO:0000313" key="4">
    <source>
        <dbReference type="EMBL" id="MDI5969702.1"/>
    </source>
</evidence>
<evidence type="ECO:0000256" key="2">
    <source>
        <dbReference type="SAM" id="MobiDB-lite"/>
    </source>
</evidence>
<keyword evidence="1" id="KW-0175">Coiled coil</keyword>
<name>A0AA90K8Q2_9ACTN</name>
<feature type="compositionally biased region" description="Basic and acidic residues" evidence="2">
    <location>
        <begin position="201"/>
        <end position="220"/>
    </location>
</feature>
<feature type="compositionally biased region" description="Basic and acidic residues" evidence="2">
    <location>
        <begin position="230"/>
        <end position="241"/>
    </location>
</feature>
<dbReference type="AlphaFoldDB" id="A0AA90K8Q2"/>
<keyword evidence="3" id="KW-0472">Membrane</keyword>
<feature type="coiled-coil region" evidence="1">
    <location>
        <begin position="91"/>
        <end position="139"/>
    </location>
</feature>
<keyword evidence="3" id="KW-0812">Transmembrane</keyword>
<comment type="caution">
    <text evidence="4">The sequence shown here is derived from an EMBL/GenBank/DDBJ whole genome shotgun (WGS) entry which is preliminary data.</text>
</comment>
<evidence type="ECO:0008006" key="5">
    <source>
        <dbReference type="Google" id="ProtNLM"/>
    </source>
</evidence>